<dbReference type="GO" id="GO:0003949">
    <property type="term" value="F:1-(5-phosphoribosyl)-5-[(5-phosphoribosylamino)methylideneamino]imidazole-4-carboxamide isomerase activity"/>
    <property type="evidence" value="ECO:0007669"/>
    <property type="project" value="UniProtKB-UniRule"/>
</dbReference>
<feature type="active site" description="Proton donor" evidence="12">
    <location>
        <position position="129"/>
    </location>
</feature>
<evidence type="ECO:0000256" key="6">
    <source>
        <dbReference type="ARBA" id="ARBA00018464"/>
    </source>
</evidence>
<evidence type="ECO:0000313" key="16">
    <source>
        <dbReference type="Proteomes" id="UP000007054"/>
    </source>
</evidence>
<dbReference type="GO" id="GO:0000105">
    <property type="term" value="P:L-histidine biosynthetic process"/>
    <property type="evidence" value="ECO:0007669"/>
    <property type="project" value="UniProtKB-UniRule"/>
</dbReference>
<dbReference type="FunFam" id="3.20.20.70:FF:000009">
    <property type="entry name" value="1-(5-phosphoribosyl)-5-[(5-phosphoribosylamino)methylideneamino] imidazole-4-carboxamide isomerase"/>
    <property type="match status" value="1"/>
</dbReference>
<feature type="active site" description="Proton acceptor" evidence="12">
    <location>
        <position position="8"/>
    </location>
</feature>
<evidence type="ECO:0000256" key="14">
    <source>
        <dbReference type="RuleBase" id="RU003658"/>
    </source>
</evidence>
<dbReference type="RefSeq" id="WP_015558914.1">
    <property type="nucleotide sequence ID" value="NC_021039.1"/>
</dbReference>
<dbReference type="AlphaFoldDB" id="D4LEG3"/>
<dbReference type="EMBL" id="FP929052">
    <property type="protein sequence ID" value="CBL18008.1"/>
    <property type="molecule type" value="Genomic_DNA"/>
</dbReference>
<evidence type="ECO:0000256" key="4">
    <source>
        <dbReference type="ARBA" id="ARBA00009667"/>
    </source>
</evidence>
<dbReference type="STRING" id="213810.RUM_19730"/>
<name>D4LEG3_RUMC1</name>
<evidence type="ECO:0000256" key="10">
    <source>
        <dbReference type="ARBA" id="ARBA00023235"/>
    </source>
</evidence>
<gene>
    <name evidence="12" type="primary">hisA</name>
    <name evidence="15" type="ordered locus">RUM_19730</name>
</gene>
<dbReference type="PATRIC" id="fig|213810.4.peg.1872"/>
<organism evidence="15 16">
    <name type="scientific">Ruminococcus champanellensis (strain DSM 18848 / JCM 17042 / KCTC 15320 / 18P13)</name>
    <dbReference type="NCBI Taxonomy" id="213810"/>
    <lineage>
        <taxon>Bacteria</taxon>
        <taxon>Bacillati</taxon>
        <taxon>Bacillota</taxon>
        <taxon>Clostridia</taxon>
        <taxon>Eubacteriales</taxon>
        <taxon>Oscillospiraceae</taxon>
        <taxon>Ruminococcus</taxon>
    </lineage>
</organism>
<comment type="pathway">
    <text evidence="3 12 14">Amino-acid biosynthesis; L-histidine biosynthesis; L-histidine from 5-phospho-alpha-D-ribose 1-diphosphate: step 4/9.</text>
</comment>
<evidence type="ECO:0000256" key="9">
    <source>
        <dbReference type="ARBA" id="ARBA00023102"/>
    </source>
</evidence>
<dbReference type="NCBIfam" id="TIGR00007">
    <property type="entry name" value="1-(5-phosphoribosyl)-5-[(5-phosphoribosylamino)methylideneamino]imidazole-4-carboxamide isomerase"/>
    <property type="match status" value="1"/>
</dbReference>
<dbReference type="InterPro" id="IPR006063">
    <property type="entry name" value="HisA_bact_arch"/>
</dbReference>
<dbReference type="GO" id="GO:0000162">
    <property type="term" value="P:L-tryptophan biosynthetic process"/>
    <property type="evidence" value="ECO:0007669"/>
    <property type="project" value="TreeGrafter"/>
</dbReference>
<evidence type="ECO:0000256" key="12">
    <source>
        <dbReference type="HAMAP-Rule" id="MF_01014"/>
    </source>
</evidence>
<dbReference type="UniPathway" id="UPA00031">
    <property type="reaction ID" value="UER00009"/>
</dbReference>
<evidence type="ECO:0000256" key="3">
    <source>
        <dbReference type="ARBA" id="ARBA00005133"/>
    </source>
</evidence>
<evidence type="ECO:0000256" key="7">
    <source>
        <dbReference type="ARBA" id="ARBA00022490"/>
    </source>
</evidence>
<dbReference type="InterPro" id="IPR013785">
    <property type="entry name" value="Aldolase_TIM"/>
</dbReference>
<evidence type="ECO:0000256" key="2">
    <source>
        <dbReference type="ARBA" id="ARBA00004496"/>
    </source>
</evidence>
<dbReference type="PANTHER" id="PTHR43090">
    <property type="entry name" value="1-(5-PHOSPHORIBOSYL)-5-[(5-PHOSPHORIBOSYLAMINO)METHYLIDENEAMINO] IMIDAZOLE-4-CARBOXAMIDE ISOMERASE"/>
    <property type="match status" value="1"/>
</dbReference>
<evidence type="ECO:0000313" key="15">
    <source>
        <dbReference type="EMBL" id="CBL18008.1"/>
    </source>
</evidence>
<keyword evidence="7 12" id="KW-0963">Cytoplasm</keyword>
<dbReference type="Proteomes" id="UP000007054">
    <property type="component" value="Chromosome"/>
</dbReference>
<keyword evidence="8 12" id="KW-0028">Amino-acid biosynthesis</keyword>
<dbReference type="InterPro" id="IPR006062">
    <property type="entry name" value="His_biosynth"/>
</dbReference>
<keyword evidence="10 12" id="KW-0413">Isomerase</keyword>
<dbReference type="KEGG" id="rch:RUM_19730"/>
<dbReference type="CDD" id="cd04732">
    <property type="entry name" value="HisA"/>
    <property type="match status" value="1"/>
</dbReference>
<sequence length="245" mass="26202">MIILPAIDIKDGKCVRLWKGDFQTAEQVAESYMDTAQGFAEAGAQWIHMVDLDGAKSAQPVNADIFLDVAKHTPLKVELGGGIRSLDTVESYLSEGISRVILGSIALKNPRIVKEAVAEYGDRIAVGIDAKNGKVAAEGWLDASDVDYIALAREMIRAGVGTFIFTDISKDGTLSGVNAEQLSALADATRGQCNIIASGGVHTIEDIRICREMGLYGTICGKSLYKGTLDLREAIAEAQPENQTN</sequence>
<dbReference type="Gene3D" id="3.20.20.70">
    <property type="entry name" value="Aldolase class I"/>
    <property type="match status" value="1"/>
</dbReference>
<dbReference type="BioCyc" id="RCHA213810:RUM_RS09575-MONOMER"/>
<dbReference type="InterPro" id="IPR023016">
    <property type="entry name" value="HisA/PriA"/>
</dbReference>
<dbReference type="InterPro" id="IPR044524">
    <property type="entry name" value="Isoase_HisA-like"/>
</dbReference>
<protein>
    <recommendedName>
        <fullName evidence="6 12">1-(5-phosphoribosyl)-5-[(5-phosphoribosylamino)methylideneamino] imidazole-4-carboxamide isomerase</fullName>
        <ecNumber evidence="5 12">5.3.1.16</ecNumber>
    </recommendedName>
    <alternativeName>
        <fullName evidence="11 12">Phosphoribosylformimino-5-aminoimidazole carboxamide ribotide isomerase</fullName>
    </alternativeName>
</protein>
<dbReference type="HOGENOM" id="CLU_048577_1_1_9"/>
<accession>D4LEG3</accession>
<proteinExistence type="inferred from homology"/>
<keyword evidence="9 12" id="KW-0368">Histidine biosynthesis</keyword>
<dbReference type="GO" id="GO:0005737">
    <property type="term" value="C:cytoplasm"/>
    <property type="evidence" value="ECO:0007669"/>
    <property type="project" value="UniProtKB-SubCell"/>
</dbReference>
<dbReference type="EC" id="5.3.1.16" evidence="5 12"/>
<comment type="similarity">
    <text evidence="4 12 13">Belongs to the HisA/HisF family.</text>
</comment>
<evidence type="ECO:0000256" key="11">
    <source>
        <dbReference type="ARBA" id="ARBA00030547"/>
    </source>
</evidence>
<keyword evidence="16" id="KW-1185">Reference proteome</keyword>
<dbReference type="GeneID" id="83156642"/>
<evidence type="ECO:0000256" key="8">
    <source>
        <dbReference type="ARBA" id="ARBA00022605"/>
    </source>
</evidence>
<evidence type="ECO:0000256" key="5">
    <source>
        <dbReference type="ARBA" id="ARBA00012550"/>
    </source>
</evidence>
<evidence type="ECO:0000256" key="1">
    <source>
        <dbReference type="ARBA" id="ARBA00000901"/>
    </source>
</evidence>
<comment type="catalytic activity">
    <reaction evidence="1 12 14">
        <text>1-(5-phospho-beta-D-ribosyl)-5-[(5-phospho-beta-D-ribosylamino)methylideneamino]imidazole-4-carboxamide = 5-[(5-phospho-1-deoxy-D-ribulos-1-ylimino)methylamino]-1-(5-phospho-beta-D-ribosyl)imidazole-4-carboxamide</text>
        <dbReference type="Rhea" id="RHEA:15469"/>
        <dbReference type="ChEBI" id="CHEBI:58435"/>
        <dbReference type="ChEBI" id="CHEBI:58525"/>
        <dbReference type="EC" id="5.3.1.16"/>
    </reaction>
</comment>
<dbReference type="PANTHER" id="PTHR43090:SF2">
    <property type="entry name" value="1-(5-PHOSPHORIBOSYL)-5-[(5-PHOSPHORIBOSYLAMINO)METHYLIDENEAMINO] IMIDAZOLE-4-CARBOXAMIDE ISOMERASE"/>
    <property type="match status" value="1"/>
</dbReference>
<dbReference type="HAMAP" id="MF_01014">
    <property type="entry name" value="HisA"/>
    <property type="match status" value="1"/>
</dbReference>
<dbReference type="Pfam" id="PF00977">
    <property type="entry name" value="His_biosynth"/>
    <property type="match status" value="1"/>
</dbReference>
<evidence type="ECO:0000256" key="13">
    <source>
        <dbReference type="RuleBase" id="RU003657"/>
    </source>
</evidence>
<comment type="subcellular location">
    <subcellularLocation>
        <location evidence="2 12 14">Cytoplasm</location>
    </subcellularLocation>
</comment>
<dbReference type="SUPFAM" id="SSF51366">
    <property type="entry name" value="Ribulose-phoshate binding barrel"/>
    <property type="match status" value="1"/>
</dbReference>
<dbReference type="InterPro" id="IPR011060">
    <property type="entry name" value="RibuloseP-bd_barrel"/>
</dbReference>
<reference evidence="15 16" key="1">
    <citation type="submission" date="2010-03" db="EMBL/GenBank/DDBJ databases">
        <title>The genome sequence of Ruminococcus sp. 18P13.</title>
        <authorList>
            <consortium name="metaHIT consortium -- http://www.metahit.eu/"/>
            <person name="Pajon A."/>
            <person name="Turner K."/>
            <person name="Parkhill J."/>
            <person name="Bernalier A."/>
        </authorList>
    </citation>
    <scope>NUCLEOTIDE SEQUENCE [LARGE SCALE GENOMIC DNA]</scope>
    <source>
        <strain evidence="16">DSM 18848 / JCM 17042 / 18P13</strain>
    </source>
</reference>
<dbReference type="OrthoDB" id="9781903at2"/>